<dbReference type="PANTHER" id="PTHR30589:SF0">
    <property type="entry name" value="PHOSPHATIDYLGLYCEROL--PROLIPOPROTEIN DIACYLGLYCERYL TRANSFERASE"/>
    <property type="match status" value="1"/>
</dbReference>
<dbReference type="HAMAP" id="MF_01147">
    <property type="entry name" value="Lgt"/>
    <property type="match status" value="1"/>
</dbReference>
<dbReference type="Pfam" id="PF01790">
    <property type="entry name" value="LGT"/>
    <property type="match status" value="1"/>
</dbReference>
<dbReference type="PANTHER" id="PTHR30589">
    <property type="entry name" value="PROLIPOPROTEIN DIACYLGLYCERYL TRANSFERASE"/>
    <property type="match status" value="1"/>
</dbReference>
<feature type="region of interest" description="Disordered" evidence="8">
    <location>
        <begin position="330"/>
        <end position="349"/>
    </location>
</feature>
<comment type="catalytic activity">
    <reaction evidence="7">
        <text>L-cysteinyl-[prolipoprotein] + a 1,2-diacyl-sn-glycero-3-phospho-(1'-sn-glycerol) = an S-1,2-diacyl-sn-glyceryl-L-cysteinyl-[prolipoprotein] + sn-glycerol 1-phosphate + H(+)</text>
        <dbReference type="Rhea" id="RHEA:56712"/>
        <dbReference type="Rhea" id="RHEA-COMP:14679"/>
        <dbReference type="Rhea" id="RHEA-COMP:14680"/>
        <dbReference type="ChEBI" id="CHEBI:15378"/>
        <dbReference type="ChEBI" id="CHEBI:29950"/>
        <dbReference type="ChEBI" id="CHEBI:57685"/>
        <dbReference type="ChEBI" id="CHEBI:64716"/>
        <dbReference type="ChEBI" id="CHEBI:140658"/>
        <dbReference type="EC" id="2.5.1.145"/>
    </reaction>
</comment>
<evidence type="ECO:0000256" key="8">
    <source>
        <dbReference type="SAM" id="MobiDB-lite"/>
    </source>
</evidence>
<accession>A0AAJ5K184</accession>
<keyword evidence="6 7" id="KW-0472">Membrane</keyword>
<reference evidence="9 10" key="1">
    <citation type="submission" date="2019-04" db="EMBL/GenBank/DDBJ databases">
        <title>Deinococcus metalilatus MA1002 mutant No.5.</title>
        <authorList>
            <person name="Park W."/>
            <person name="Park C."/>
        </authorList>
    </citation>
    <scope>NUCLEOTIDE SEQUENCE [LARGE SCALE GENOMIC DNA]</scope>
    <source>
        <strain evidence="9 10">MA1002-m5</strain>
    </source>
</reference>
<comment type="function">
    <text evidence="7">Catalyzes the transfer of the diacylglyceryl group from phosphatidylglycerol to the sulfhydryl group of the N-terminal cysteine of a prolipoprotein, the first step in the formation of mature lipoproteins.</text>
</comment>
<comment type="similarity">
    <text evidence="1 7">Belongs to the Lgt family.</text>
</comment>
<dbReference type="EMBL" id="VBRC01000002">
    <property type="protein sequence ID" value="TLK31042.1"/>
    <property type="molecule type" value="Genomic_DNA"/>
</dbReference>
<feature type="binding site" evidence="7">
    <location>
        <position position="166"/>
    </location>
    <ligand>
        <name>a 1,2-diacyl-sn-glycero-3-phospho-(1'-sn-glycerol)</name>
        <dbReference type="ChEBI" id="CHEBI:64716"/>
    </ligand>
</feature>
<keyword evidence="3 7" id="KW-0808">Transferase</keyword>
<dbReference type="AlphaFoldDB" id="A0AAJ5K184"/>
<dbReference type="NCBIfam" id="NF000784">
    <property type="entry name" value="PRK00052.4-5"/>
    <property type="match status" value="1"/>
</dbReference>
<dbReference type="GO" id="GO:0008961">
    <property type="term" value="F:phosphatidylglycerol-prolipoprotein diacylglyceryl transferase activity"/>
    <property type="evidence" value="ECO:0007669"/>
    <property type="project" value="UniProtKB-UniRule"/>
</dbReference>
<evidence type="ECO:0000256" key="1">
    <source>
        <dbReference type="ARBA" id="ARBA00007150"/>
    </source>
</evidence>
<comment type="caution">
    <text evidence="9">The sequence shown here is derived from an EMBL/GenBank/DDBJ whole genome shotgun (WGS) entry which is preliminary data.</text>
</comment>
<evidence type="ECO:0000256" key="4">
    <source>
        <dbReference type="ARBA" id="ARBA00022692"/>
    </source>
</evidence>
<feature type="transmembrane region" description="Helical" evidence="7">
    <location>
        <begin position="257"/>
        <end position="273"/>
    </location>
</feature>
<keyword evidence="2 7" id="KW-1003">Cell membrane</keyword>
<name>A0AAJ5K184_9DEIO</name>
<evidence type="ECO:0000256" key="7">
    <source>
        <dbReference type="HAMAP-Rule" id="MF_01147"/>
    </source>
</evidence>
<protein>
    <recommendedName>
        <fullName evidence="7">Phosphatidylglycerol--prolipoprotein diacylglyceryl transferase</fullName>
        <ecNumber evidence="7">2.5.1.145</ecNumber>
    </recommendedName>
</protein>
<gene>
    <name evidence="7" type="primary">lgt</name>
    <name evidence="9" type="ORF">FCS05_04060</name>
</gene>
<sequence>MRLLPPALHELYRFCVASEQAGVGCPGRGGGVDPVFLQIGSFKIAWYGVLITLGIVAGVWVGTRMARDRGLNVNLFNDMILWMIIWGLVGARIVFVATSWDQFAGIPFPRVLLDIVNLRAGGISIHGGLIGGILVLIYYTRRYKLNFYEYADLFVPGVAFGIIGGRIGNIMNGTDTVGRVTGWPIGYRWPNGARAFHDGMCVRNPNPDLDLSRYCQEIGGQLVMTAPVHFTQLYGVFIGIILSVAAYFWLRSRKAGWAFWQFWLWYSILRAGLEETFRLNPLTLKSYLNQGPNAPGIGLWTDTHLISIPLILVSIVMLLRLRNRPDTRPAGRLVGPSSPAAEPTPVERP</sequence>
<comment type="subcellular location">
    <subcellularLocation>
        <location evidence="7">Cell membrane</location>
        <topology evidence="7">Multi-pass membrane protein</topology>
    </subcellularLocation>
</comment>
<dbReference type="GO" id="GO:0042158">
    <property type="term" value="P:lipoprotein biosynthetic process"/>
    <property type="evidence" value="ECO:0007669"/>
    <property type="project" value="UniProtKB-UniRule"/>
</dbReference>
<evidence type="ECO:0000256" key="6">
    <source>
        <dbReference type="ARBA" id="ARBA00023136"/>
    </source>
</evidence>
<evidence type="ECO:0000256" key="5">
    <source>
        <dbReference type="ARBA" id="ARBA00022989"/>
    </source>
</evidence>
<feature type="transmembrane region" description="Helical" evidence="7">
    <location>
        <begin position="232"/>
        <end position="250"/>
    </location>
</feature>
<feature type="transmembrane region" description="Helical" evidence="7">
    <location>
        <begin position="120"/>
        <end position="140"/>
    </location>
</feature>
<dbReference type="GO" id="GO:0005886">
    <property type="term" value="C:plasma membrane"/>
    <property type="evidence" value="ECO:0007669"/>
    <property type="project" value="UniProtKB-SubCell"/>
</dbReference>
<proteinExistence type="inferred from homology"/>
<evidence type="ECO:0000256" key="3">
    <source>
        <dbReference type="ARBA" id="ARBA00022679"/>
    </source>
</evidence>
<dbReference type="Proteomes" id="UP000308000">
    <property type="component" value="Unassembled WGS sequence"/>
</dbReference>
<feature type="transmembrane region" description="Helical" evidence="7">
    <location>
        <begin position="297"/>
        <end position="319"/>
    </location>
</feature>
<evidence type="ECO:0000313" key="10">
    <source>
        <dbReference type="Proteomes" id="UP000308000"/>
    </source>
</evidence>
<evidence type="ECO:0000313" key="9">
    <source>
        <dbReference type="EMBL" id="TLK31042.1"/>
    </source>
</evidence>
<keyword evidence="4 7" id="KW-0812">Transmembrane</keyword>
<feature type="transmembrane region" description="Helical" evidence="7">
    <location>
        <begin position="75"/>
        <end position="100"/>
    </location>
</feature>
<evidence type="ECO:0000256" key="2">
    <source>
        <dbReference type="ARBA" id="ARBA00022475"/>
    </source>
</evidence>
<feature type="transmembrane region" description="Helical" evidence="7">
    <location>
        <begin position="44"/>
        <end position="63"/>
    </location>
</feature>
<feature type="transmembrane region" description="Helical" evidence="7">
    <location>
        <begin position="147"/>
        <end position="167"/>
    </location>
</feature>
<dbReference type="EC" id="2.5.1.145" evidence="7"/>
<keyword evidence="5 7" id="KW-1133">Transmembrane helix</keyword>
<comment type="pathway">
    <text evidence="7">Protein modification; lipoprotein biosynthesis (diacylglyceryl transfer).</text>
</comment>
<dbReference type="InterPro" id="IPR001640">
    <property type="entry name" value="Lgt"/>
</dbReference>
<organism evidence="9 10">
    <name type="scientific">Deinococcus metallilatus</name>
    <dbReference type="NCBI Taxonomy" id="1211322"/>
    <lineage>
        <taxon>Bacteria</taxon>
        <taxon>Thermotogati</taxon>
        <taxon>Deinococcota</taxon>
        <taxon>Deinococci</taxon>
        <taxon>Deinococcales</taxon>
        <taxon>Deinococcaceae</taxon>
        <taxon>Deinococcus</taxon>
    </lineage>
</organism>